<dbReference type="GO" id="GO:0005737">
    <property type="term" value="C:cytoplasm"/>
    <property type="evidence" value="ECO:0007669"/>
    <property type="project" value="UniProtKB-SubCell"/>
</dbReference>
<dbReference type="InterPro" id="IPR055251">
    <property type="entry name" value="SOS1_NGEF_PH"/>
</dbReference>
<dbReference type="PANTHER" id="PTHR46006">
    <property type="entry name" value="RHO GUANINE NUCLEOTIDE EXCHANGE FACTOR AT 64C, ISOFORM A"/>
    <property type="match status" value="1"/>
</dbReference>
<feature type="domain" description="PH" evidence="5">
    <location>
        <begin position="385"/>
        <end position="499"/>
    </location>
</feature>
<evidence type="ECO:0000256" key="3">
    <source>
        <dbReference type="ARBA" id="ARBA00022658"/>
    </source>
</evidence>
<evidence type="ECO:0000256" key="2">
    <source>
        <dbReference type="ARBA" id="ARBA00022490"/>
    </source>
</evidence>
<dbReference type="InterPro" id="IPR000219">
    <property type="entry name" value="DH_dom"/>
</dbReference>
<dbReference type="PROSITE" id="PS50003">
    <property type="entry name" value="PH_DOMAIN"/>
    <property type="match status" value="1"/>
</dbReference>
<evidence type="ECO:0008006" key="9">
    <source>
        <dbReference type="Google" id="ProtNLM"/>
    </source>
</evidence>
<dbReference type="EMBL" id="JAODUO010000727">
    <property type="protein sequence ID" value="KAK2175494.1"/>
    <property type="molecule type" value="Genomic_DNA"/>
</dbReference>
<reference evidence="7" key="1">
    <citation type="journal article" date="2023" name="Mol. Biol. Evol.">
        <title>Third-Generation Sequencing Reveals the Adaptive Role of the Epigenome in Three Deep-Sea Polychaetes.</title>
        <authorList>
            <person name="Perez M."/>
            <person name="Aroh O."/>
            <person name="Sun Y."/>
            <person name="Lan Y."/>
            <person name="Juniper S.K."/>
            <person name="Young C.R."/>
            <person name="Angers B."/>
            <person name="Qian P.Y."/>
        </authorList>
    </citation>
    <scope>NUCLEOTIDE SEQUENCE</scope>
    <source>
        <strain evidence="7">R07B-5</strain>
    </source>
</reference>
<keyword evidence="8" id="KW-1185">Reference proteome</keyword>
<dbReference type="Gene3D" id="2.30.29.30">
    <property type="entry name" value="Pleckstrin-homology domain (PH domain)/Phosphotyrosine-binding domain (PTB)"/>
    <property type="match status" value="1"/>
</dbReference>
<dbReference type="Pfam" id="PF22697">
    <property type="entry name" value="SOS1_NGEF_PH"/>
    <property type="match status" value="1"/>
</dbReference>
<dbReference type="Pfam" id="PF00621">
    <property type="entry name" value="RhoGEF"/>
    <property type="match status" value="1"/>
</dbReference>
<dbReference type="Proteomes" id="UP001209878">
    <property type="component" value="Unassembled WGS sequence"/>
</dbReference>
<dbReference type="SUPFAM" id="SSF50729">
    <property type="entry name" value="PH domain-like"/>
    <property type="match status" value="1"/>
</dbReference>
<dbReference type="Gene3D" id="1.20.900.10">
    <property type="entry name" value="Dbl homology (DH) domain"/>
    <property type="match status" value="1"/>
</dbReference>
<proteinExistence type="predicted"/>
<dbReference type="SMART" id="SM00233">
    <property type="entry name" value="PH"/>
    <property type="match status" value="1"/>
</dbReference>
<protein>
    <recommendedName>
        <fullName evidence="9">Rho guanine nucleotide exchange factor 3</fullName>
    </recommendedName>
</protein>
<dbReference type="InterPro" id="IPR051480">
    <property type="entry name" value="Endocytic_GEF_Adapter"/>
</dbReference>
<dbReference type="PROSITE" id="PS00741">
    <property type="entry name" value="DH_1"/>
    <property type="match status" value="1"/>
</dbReference>
<keyword evidence="2" id="KW-0963">Cytoplasm</keyword>
<evidence type="ECO:0000256" key="1">
    <source>
        <dbReference type="ARBA" id="ARBA00004496"/>
    </source>
</evidence>
<evidence type="ECO:0000313" key="7">
    <source>
        <dbReference type="EMBL" id="KAK2175494.1"/>
    </source>
</evidence>
<dbReference type="GO" id="GO:0035556">
    <property type="term" value="P:intracellular signal transduction"/>
    <property type="evidence" value="ECO:0007669"/>
    <property type="project" value="InterPro"/>
</dbReference>
<accession>A0AAD9NQA5</accession>
<keyword evidence="3" id="KW-0344">Guanine-nucleotide releasing factor</keyword>
<dbReference type="PANTHER" id="PTHR46006:SF8">
    <property type="entry name" value="DH DOMAIN-CONTAINING PROTEIN"/>
    <property type="match status" value="1"/>
</dbReference>
<evidence type="ECO:0000259" key="5">
    <source>
        <dbReference type="PROSITE" id="PS50003"/>
    </source>
</evidence>
<evidence type="ECO:0000256" key="4">
    <source>
        <dbReference type="SAM" id="MobiDB-lite"/>
    </source>
</evidence>
<dbReference type="InterPro" id="IPR011993">
    <property type="entry name" value="PH-like_dom_sf"/>
</dbReference>
<evidence type="ECO:0000259" key="6">
    <source>
        <dbReference type="PROSITE" id="PS50010"/>
    </source>
</evidence>
<dbReference type="AlphaFoldDB" id="A0AAD9NQA5"/>
<dbReference type="SUPFAM" id="SSF48065">
    <property type="entry name" value="DBL homology domain (DH-domain)"/>
    <property type="match status" value="1"/>
</dbReference>
<organism evidence="7 8">
    <name type="scientific">Ridgeia piscesae</name>
    <name type="common">Tubeworm</name>
    <dbReference type="NCBI Taxonomy" id="27915"/>
    <lineage>
        <taxon>Eukaryota</taxon>
        <taxon>Metazoa</taxon>
        <taxon>Spiralia</taxon>
        <taxon>Lophotrochozoa</taxon>
        <taxon>Annelida</taxon>
        <taxon>Polychaeta</taxon>
        <taxon>Sedentaria</taxon>
        <taxon>Canalipalpata</taxon>
        <taxon>Sabellida</taxon>
        <taxon>Siboglinidae</taxon>
        <taxon>Ridgeia</taxon>
    </lineage>
</organism>
<name>A0AAD9NQA5_RIDPI</name>
<sequence length="534" mass="61091">MKLVRNLTLRRPRHERKMHTIMWCFQPPRIFKRRCSRACLDDLFKSPSLDFPGRKRKRHRTDDDNISMVSVDSVEFAMKPEMKRKKRSMPKIASIANLLSPVRPVKKVGHALQRSLSLKNLASTPVLGSNSKHAVTPYRPPPPTPPKRRLSILWCDTVGGHGVPEGMDNCQLRRQEAIFELYKSEEDLIEDLHMVKTTYHDSLKKLGLLSDTELNQIFGHIDTLMPLHEDLVLALRDQRMPDGTTQNVGQVLLDWVPRLENYVSYCSNQVFAKDLLDMKKHDPAVEDFLQRCQDSPFSRRLDLWSFLDVPRSRLVKYPLLLRNIAKLTPADNEDISLLEEASQVLEDIICAVDTCTGRAKCKLMRDKFDYLDDKQKNPLIDESKAVLCEGILKNNRGTKLHGFIFEKIMVLTRPATRGNQLRYQVYRQPIPLSEMVLENLADGQKMGSFKSTFTQNSTSGKNVFKVSFVDTTKGQSHTLQANDEHDKRQWLQCLRSVLPPTVSTPPPLSPRLRTEGDGQEDTMSVQSLPLDGNV</sequence>
<gene>
    <name evidence="7" type="ORF">NP493_728g01065</name>
</gene>
<dbReference type="CDD" id="cd00160">
    <property type="entry name" value="RhoGEF"/>
    <property type="match status" value="1"/>
</dbReference>
<dbReference type="PROSITE" id="PS50010">
    <property type="entry name" value="DH_2"/>
    <property type="match status" value="1"/>
</dbReference>
<evidence type="ECO:0000313" key="8">
    <source>
        <dbReference type="Proteomes" id="UP001209878"/>
    </source>
</evidence>
<dbReference type="InterPro" id="IPR001849">
    <property type="entry name" value="PH_domain"/>
</dbReference>
<feature type="region of interest" description="Disordered" evidence="4">
    <location>
        <begin position="129"/>
        <end position="149"/>
    </location>
</feature>
<comment type="caution">
    <text evidence="7">The sequence shown here is derived from an EMBL/GenBank/DDBJ whole genome shotgun (WGS) entry which is preliminary data.</text>
</comment>
<dbReference type="SMART" id="SM00325">
    <property type="entry name" value="RhoGEF"/>
    <property type="match status" value="1"/>
</dbReference>
<dbReference type="GO" id="GO:0005085">
    <property type="term" value="F:guanyl-nucleotide exchange factor activity"/>
    <property type="evidence" value="ECO:0007669"/>
    <property type="project" value="UniProtKB-KW"/>
</dbReference>
<dbReference type="InterPro" id="IPR001331">
    <property type="entry name" value="GDS_CDC24_CS"/>
</dbReference>
<dbReference type="GO" id="GO:0035025">
    <property type="term" value="P:positive regulation of Rho protein signal transduction"/>
    <property type="evidence" value="ECO:0007669"/>
    <property type="project" value="TreeGrafter"/>
</dbReference>
<feature type="region of interest" description="Disordered" evidence="4">
    <location>
        <begin position="498"/>
        <end position="534"/>
    </location>
</feature>
<dbReference type="InterPro" id="IPR035899">
    <property type="entry name" value="DBL_dom_sf"/>
</dbReference>
<comment type="subcellular location">
    <subcellularLocation>
        <location evidence="1">Cytoplasm</location>
    </subcellularLocation>
</comment>
<feature type="domain" description="DH" evidence="6">
    <location>
        <begin position="173"/>
        <end position="355"/>
    </location>
</feature>